<dbReference type="SMART" id="SM00829">
    <property type="entry name" value="PKS_ER"/>
    <property type="match status" value="1"/>
</dbReference>
<dbReference type="InterPro" id="IPR036291">
    <property type="entry name" value="NAD(P)-bd_dom_sf"/>
</dbReference>
<accession>A0AAE3NPT2</accession>
<dbReference type="RefSeq" id="WP_275566016.1">
    <property type="nucleotide sequence ID" value="NZ_JARGYC010000006.1"/>
</dbReference>
<dbReference type="InterPro" id="IPR013149">
    <property type="entry name" value="ADH-like_C"/>
</dbReference>
<dbReference type="PANTHER" id="PTHR43677">
    <property type="entry name" value="SHORT-CHAIN DEHYDROGENASE/REDUCTASE"/>
    <property type="match status" value="1"/>
</dbReference>
<dbReference type="EMBL" id="JARGYC010000006">
    <property type="protein sequence ID" value="MDF0599876.1"/>
    <property type="molecule type" value="Genomic_DNA"/>
</dbReference>
<dbReference type="InterPro" id="IPR011032">
    <property type="entry name" value="GroES-like_sf"/>
</dbReference>
<dbReference type="Pfam" id="PF08240">
    <property type="entry name" value="ADH_N"/>
    <property type="match status" value="1"/>
</dbReference>
<feature type="domain" description="Enoyl reductase (ER)" evidence="1">
    <location>
        <begin position="10"/>
        <end position="317"/>
    </location>
</feature>
<evidence type="ECO:0000313" key="2">
    <source>
        <dbReference type="EMBL" id="MDF0599876.1"/>
    </source>
</evidence>
<dbReference type="SUPFAM" id="SSF51735">
    <property type="entry name" value="NAD(P)-binding Rossmann-fold domains"/>
    <property type="match status" value="1"/>
</dbReference>
<evidence type="ECO:0000313" key="3">
    <source>
        <dbReference type="Proteomes" id="UP001220964"/>
    </source>
</evidence>
<reference evidence="2" key="1">
    <citation type="submission" date="2023-03" db="EMBL/GenBank/DDBJ databases">
        <title>Multiphase analysis and comparison of six strains from genera Psychromarinibacter, Lutimaribacter, and Maritimibacter, including a novel species: Psychromarinibacter sediminicola sp. nov.</title>
        <authorList>
            <person name="Wang Y.-H."/>
            <person name="Ye M.-Q."/>
            <person name="Du Z.-J."/>
        </authorList>
    </citation>
    <scope>NUCLEOTIDE SEQUENCE</scope>
    <source>
        <strain evidence="2">C21-152</strain>
    </source>
</reference>
<keyword evidence="3" id="KW-1185">Reference proteome</keyword>
<dbReference type="Gene3D" id="3.90.180.10">
    <property type="entry name" value="Medium-chain alcohol dehydrogenases, catalytic domain"/>
    <property type="match status" value="1"/>
</dbReference>
<dbReference type="PANTHER" id="PTHR43677:SF4">
    <property type="entry name" value="QUINONE OXIDOREDUCTASE-LIKE PROTEIN 2"/>
    <property type="match status" value="1"/>
</dbReference>
<name>A0AAE3NPT2_9RHOB</name>
<dbReference type="SUPFAM" id="SSF50129">
    <property type="entry name" value="GroES-like"/>
    <property type="match status" value="1"/>
</dbReference>
<dbReference type="InterPro" id="IPR051397">
    <property type="entry name" value="Zn-ADH-like_protein"/>
</dbReference>
<dbReference type="CDD" id="cd08241">
    <property type="entry name" value="QOR1"/>
    <property type="match status" value="1"/>
</dbReference>
<proteinExistence type="predicted"/>
<dbReference type="GO" id="GO:0016491">
    <property type="term" value="F:oxidoreductase activity"/>
    <property type="evidence" value="ECO:0007669"/>
    <property type="project" value="InterPro"/>
</dbReference>
<dbReference type="AlphaFoldDB" id="A0AAE3NPT2"/>
<dbReference type="Gene3D" id="3.40.50.720">
    <property type="entry name" value="NAD(P)-binding Rossmann-like Domain"/>
    <property type="match status" value="1"/>
</dbReference>
<comment type="caution">
    <text evidence="2">The sequence shown here is derived from an EMBL/GenBank/DDBJ whole genome shotgun (WGS) entry which is preliminary data.</text>
</comment>
<gene>
    <name evidence="2" type="ORF">P1J78_03935</name>
</gene>
<dbReference type="InterPro" id="IPR020843">
    <property type="entry name" value="ER"/>
</dbReference>
<dbReference type="InterPro" id="IPR013154">
    <property type="entry name" value="ADH-like_N"/>
</dbReference>
<evidence type="ECO:0000259" key="1">
    <source>
        <dbReference type="SMART" id="SM00829"/>
    </source>
</evidence>
<sequence length="320" mass="33098">MRAFRLGSYGESPAFATVPCPDPGPGEVRVRIAACGLNFADLLTIEGTYQERPELPLTLGKELAGTVEALGPGVAAPAPGTRVAVYTGQGGLAEAGCFEAARCVPLPDAMPFDVAAGFQIAYGTSHVALADRAGLRAGETLLVLGAAGGVGLTAVEIGKAMGARVIAVARGAERLAVARAAGADHLIDSETEDLREAVIALGRADVVYDPVGGDAFRAAFRAVNPGARMLLIGFASGDVPQIPANHLMVKNVSAIGLNWGGYLAFDPDALRRSLEVLFGWYAGGRLHPTIGHRLPFEKAAEGLELLRNRKAVGKVVVEIG</sequence>
<dbReference type="Proteomes" id="UP001220964">
    <property type="component" value="Unassembled WGS sequence"/>
</dbReference>
<dbReference type="Pfam" id="PF00107">
    <property type="entry name" value="ADH_zinc_N"/>
    <property type="match status" value="1"/>
</dbReference>
<protein>
    <submittedName>
        <fullName evidence="2">NADPH:quinone oxidoreductase family protein</fullName>
    </submittedName>
</protein>
<organism evidence="2 3">
    <name type="scientific">Psychromarinibacter sediminicola</name>
    <dbReference type="NCBI Taxonomy" id="3033385"/>
    <lineage>
        <taxon>Bacteria</taxon>
        <taxon>Pseudomonadati</taxon>
        <taxon>Pseudomonadota</taxon>
        <taxon>Alphaproteobacteria</taxon>
        <taxon>Rhodobacterales</taxon>
        <taxon>Paracoccaceae</taxon>
        <taxon>Psychromarinibacter</taxon>
    </lineage>
</organism>